<dbReference type="SMART" id="SM00867">
    <property type="entry name" value="YceI"/>
    <property type="match status" value="1"/>
</dbReference>
<dbReference type="Gene3D" id="2.40.128.110">
    <property type="entry name" value="Lipid/polyisoprenoid-binding, YceI-like"/>
    <property type="match status" value="1"/>
</dbReference>
<evidence type="ECO:0000259" key="2">
    <source>
        <dbReference type="SMART" id="SM00867"/>
    </source>
</evidence>
<dbReference type="SUPFAM" id="SSF101874">
    <property type="entry name" value="YceI-like"/>
    <property type="match status" value="1"/>
</dbReference>
<name>A0A423K0Y7_9PSED</name>
<evidence type="ECO:0000256" key="1">
    <source>
        <dbReference type="SAM" id="SignalP"/>
    </source>
</evidence>
<feature type="chain" id="PRO_5019375278" evidence="1">
    <location>
        <begin position="24"/>
        <end position="187"/>
    </location>
</feature>
<accession>A0A423K0Y7</accession>
<dbReference type="Pfam" id="PF04264">
    <property type="entry name" value="YceI"/>
    <property type="match status" value="1"/>
</dbReference>
<feature type="domain" description="Lipid/polyisoprenoid-binding YceI-like" evidence="2">
    <location>
        <begin position="25"/>
        <end position="185"/>
    </location>
</feature>
<protein>
    <submittedName>
        <fullName evidence="3">Polyisoprenoid-binding protein</fullName>
    </submittedName>
</protein>
<proteinExistence type="predicted"/>
<evidence type="ECO:0000313" key="3">
    <source>
        <dbReference type="EMBL" id="RON44299.1"/>
    </source>
</evidence>
<dbReference type="AlphaFoldDB" id="A0A423K0Y7"/>
<comment type="caution">
    <text evidence="3">The sequence shown here is derived from an EMBL/GenBank/DDBJ whole genome shotgun (WGS) entry which is preliminary data.</text>
</comment>
<organism evidence="3 4">
    <name type="scientific">Pseudomonas frederiksbergensis</name>
    <dbReference type="NCBI Taxonomy" id="104087"/>
    <lineage>
        <taxon>Bacteria</taxon>
        <taxon>Pseudomonadati</taxon>
        <taxon>Pseudomonadota</taxon>
        <taxon>Gammaproteobacteria</taxon>
        <taxon>Pseudomonadales</taxon>
        <taxon>Pseudomonadaceae</taxon>
        <taxon>Pseudomonas</taxon>
    </lineage>
</organism>
<reference evidence="3 4" key="1">
    <citation type="submission" date="2016-10" db="EMBL/GenBank/DDBJ databases">
        <title>Comparative genome analysis of multiple Pseudomonas spp. focuses on biocontrol and plant growth promoting traits.</title>
        <authorList>
            <person name="Tao X.-Y."/>
            <person name="Taylor C.G."/>
        </authorList>
    </citation>
    <scope>NUCLEOTIDE SEQUENCE [LARGE SCALE GENOMIC DNA]</scope>
    <source>
        <strain evidence="3 4">37A10</strain>
    </source>
</reference>
<evidence type="ECO:0000313" key="4">
    <source>
        <dbReference type="Proteomes" id="UP000285349"/>
    </source>
</evidence>
<dbReference type="RefSeq" id="WP_123511812.1">
    <property type="nucleotide sequence ID" value="NZ_MOBQ01000022.1"/>
</dbReference>
<gene>
    <name evidence="3" type="ORF">BK666_18280</name>
</gene>
<dbReference type="PANTHER" id="PTHR34406:SF1">
    <property type="entry name" value="PROTEIN YCEI"/>
    <property type="match status" value="1"/>
</dbReference>
<dbReference type="InterPro" id="IPR007372">
    <property type="entry name" value="Lipid/polyisoprenoid-bd_YceI"/>
</dbReference>
<dbReference type="Proteomes" id="UP000285349">
    <property type="component" value="Unassembled WGS sequence"/>
</dbReference>
<dbReference type="PANTHER" id="PTHR34406">
    <property type="entry name" value="PROTEIN YCEI"/>
    <property type="match status" value="1"/>
</dbReference>
<keyword evidence="1" id="KW-0732">Signal</keyword>
<feature type="signal peptide" evidence="1">
    <location>
        <begin position="1"/>
        <end position="23"/>
    </location>
</feature>
<dbReference type="OrthoDB" id="1247465at2"/>
<dbReference type="InterPro" id="IPR036761">
    <property type="entry name" value="TTHA0802/YceI-like_sf"/>
</dbReference>
<sequence>MRFRFLQCAAIAGVMVFASGVQAVEYHQVNAAASQISFTYSQFGSRVYGTFGQFEGTLDFDTQKPSAAHAALNIQLASIDAGSSDANTELQKPAWFDTEHFPLGLFKSTNVKALGDNRYLFTGDLTLKTVTHPVQVQVELKPENGIGVFVGEFALNRDDFKIGEGEWADGVVSKDINIRFRIVAPEQ</sequence>
<dbReference type="EMBL" id="MOBQ01000022">
    <property type="protein sequence ID" value="RON44299.1"/>
    <property type="molecule type" value="Genomic_DNA"/>
</dbReference>